<evidence type="ECO:0000256" key="1">
    <source>
        <dbReference type="ARBA" id="ARBA00012928"/>
    </source>
</evidence>
<sequence length="234" mass="26152">MVTIPIDRSMSIVVFSGAGMSRESGIPVYRGDGGIWKDYNYEEYACEAAFREHPERVLDFHEKRRRAVMGCEPHAGHHTLARLEEEGYRLTIVTQNIDGMHQRAGNTRVMELHGSLFRVRCRCSGSREDIGVAYQKRRCDACDSWMRPDITWFGDSLDTDLFQRVADTIAGCDLFVSVGTSGVVWPAAGLPDVAREGGAQMVEVNPEEGPQSHMFDLVIRGAAGEILPRLFEVD</sequence>
<feature type="binding site" evidence="4">
    <location>
        <position position="139"/>
    </location>
    <ligand>
        <name>Zn(2+)</name>
        <dbReference type="ChEBI" id="CHEBI:29105"/>
    </ligand>
</feature>
<proteinExistence type="predicted"/>
<keyword evidence="7" id="KW-1185">Reference proteome</keyword>
<dbReference type="Gene3D" id="3.30.1600.10">
    <property type="entry name" value="SIR2/SIRT2 'Small Domain"/>
    <property type="match status" value="1"/>
</dbReference>
<dbReference type="InterPro" id="IPR026590">
    <property type="entry name" value="Ssirtuin_cat_dom"/>
</dbReference>
<dbReference type="InterPro" id="IPR026591">
    <property type="entry name" value="Sirtuin_cat_small_dom_sf"/>
</dbReference>
<evidence type="ECO:0000256" key="3">
    <source>
        <dbReference type="ARBA" id="ARBA00023027"/>
    </source>
</evidence>
<dbReference type="NCBIfam" id="NF001753">
    <property type="entry name" value="PRK00481.1-3"/>
    <property type="match status" value="1"/>
</dbReference>
<dbReference type="EC" id="2.3.1.286" evidence="1"/>
<dbReference type="Proteomes" id="UP001320148">
    <property type="component" value="Chromosome"/>
</dbReference>
<keyword evidence="4" id="KW-0479">Metal-binding</keyword>
<dbReference type="InterPro" id="IPR050134">
    <property type="entry name" value="NAD-dep_sirtuin_deacylases"/>
</dbReference>
<dbReference type="InterPro" id="IPR029035">
    <property type="entry name" value="DHS-like_NAD/FAD-binding_dom"/>
</dbReference>
<feature type="active site" description="Proton acceptor" evidence="4">
    <location>
        <position position="113"/>
    </location>
</feature>
<dbReference type="PROSITE" id="PS50305">
    <property type="entry name" value="SIRTUIN"/>
    <property type="match status" value="1"/>
</dbReference>
<feature type="domain" description="Deacetylase sirtuin-type" evidence="5">
    <location>
        <begin position="1"/>
        <end position="234"/>
    </location>
</feature>
<dbReference type="Pfam" id="PF02146">
    <property type="entry name" value="SIR2"/>
    <property type="match status" value="1"/>
</dbReference>
<keyword evidence="4" id="KW-0862">Zinc</keyword>
<dbReference type="SUPFAM" id="SSF52467">
    <property type="entry name" value="DHS-like NAD/FAD-binding domain"/>
    <property type="match status" value="1"/>
</dbReference>
<dbReference type="Gene3D" id="3.40.50.1220">
    <property type="entry name" value="TPP-binding domain"/>
    <property type="match status" value="1"/>
</dbReference>
<dbReference type="RefSeq" id="WP_236892467.1">
    <property type="nucleotide sequence ID" value="NZ_AP024488.1"/>
</dbReference>
<dbReference type="PANTHER" id="PTHR11085">
    <property type="entry name" value="NAD-DEPENDENT PROTEIN DEACYLASE SIRTUIN-5, MITOCHONDRIAL-RELATED"/>
    <property type="match status" value="1"/>
</dbReference>
<keyword evidence="3" id="KW-0520">NAD</keyword>
<evidence type="ECO:0000313" key="6">
    <source>
        <dbReference type="EMBL" id="BCS96109.1"/>
    </source>
</evidence>
<gene>
    <name evidence="6" type="ORF">DSLASN_17410</name>
</gene>
<accession>A0ABN6F0M7</accession>
<dbReference type="EMBL" id="AP024488">
    <property type="protein sequence ID" value="BCS96109.1"/>
    <property type="molecule type" value="Genomic_DNA"/>
</dbReference>
<feature type="binding site" evidence="4">
    <location>
        <position position="121"/>
    </location>
    <ligand>
        <name>Zn(2+)</name>
        <dbReference type="ChEBI" id="CHEBI:29105"/>
    </ligand>
</feature>
<reference evidence="6 7" key="1">
    <citation type="submission" date="2021-02" db="EMBL/GenBank/DDBJ databases">
        <title>Complete genome of Desulfoluna sp. strain ASN36.</title>
        <authorList>
            <person name="Takahashi A."/>
            <person name="Kojima H."/>
            <person name="Fukui M."/>
        </authorList>
    </citation>
    <scope>NUCLEOTIDE SEQUENCE [LARGE SCALE GENOMIC DNA]</scope>
    <source>
        <strain evidence="6 7">ASN36</strain>
    </source>
</reference>
<organism evidence="6 7">
    <name type="scientific">Desulfoluna limicola</name>
    <dbReference type="NCBI Taxonomy" id="2810562"/>
    <lineage>
        <taxon>Bacteria</taxon>
        <taxon>Pseudomonadati</taxon>
        <taxon>Thermodesulfobacteriota</taxon>
        <taxon>Desulfobacteria</taxon>
        <taxon>Desulfobacterales</taxon>
        <taxon>Desulfolunaceae</taxon>
        <taxon>Desulfoluna</taxon>
    </lineage>
</organism>
<keyword evidence="2" id="KW-0808">Transferase</keyword>
<dbReference type="PANTHER" id="PTHR11085:SF10">
    <property type="entry name" value="NAD-DEPENDENT PROTEIN DEACYLASE SIRTUIN-5, MITOCHONDRIAL-RELATED"/>
    <property type="match status" value="1"/>
</dbReference>
<protein>
    <recommendedName>
        <fullName evidence="1">protein acetyllysine N-acetyltransferase</fullName>
        <ecNumber evidence="1">2.3.1.286</ecNumber>
    </recommendedName>
</protein>
<dbReference type="InterPro" id="IPR003000">
    <property type="entry name" value="Sirtuin"/>
</dbReference>
<feature type="binding site" evidence="4">
    <location>
        <position position="142"/>
    </location>
    <ligand>
        <name>Zn(2+)</name>
        <dbReference type="ChEBI" id="CHEBI:29105"/>
    </ligand>
</feature>
<evidence type="ECO:0000313" key="7">
    <source>
        <dbReference type="Proteomes" id="UP001320148"/>
    </source>
</evidence>
<evidence type="ECO:0000256" key="2">
    <source>
        <dbReference type="ARBA" id="ARBA00022679"/>
    </source>
</evidence>
<evidence type="ECO:0000256" key="4">
    <source>
        <dbReference type="PROSITE-ProRule" id="PRU00236"/>
    </source>
</evidence>
<evidence type="ECO:0000259" key="5">
    <source>
        <dbReference type="PROSITE" id="PS50305"/>
    </source>
</evidence>
<name>A0ABN6F0M7_9BACT</name>